<keyword evidence="2" id="KW-1185">Reference proteome</keyword>
<dbReference type="Proteomes" id="UP000789920">
    <property type="component" value="Unassembled WGS sequence"/>
</dbReference>
<gene>
    <name evidence="1" type="ORF">RPERSI_LOCUS17726</name>
</gene>
<reference evidence="1" key="1">
    <citation type="submission" date="2021-06" db="EMBL/GenBank/DDBJ databases">
        <authorList>
            <person name="Kallberg Y."/>
            <person name="Tangrot J."/>
            <person name="Rosling A."/>
        </authorList>
    </citation>
    <scope>NUCLEOTIDE SEQUENCE</scope>
    <source>
        <strain evidence="1">MA461A</strain>
    </source>
</reference>
<sequence>MPLQSQLKLDQTFQSQEMLVKGTVIPTIKKVLDLSLISVSEKIIYDIIHICHKHKREAYNLKKQSKEVQDKDARRKHRNYRRSS</sequence>
<dbReference type="EMBL" id="CAJVQC010045805">
    <property type="protein sequence ID" value="CAG8781970.1"/>
    <property type="molecule type" value="Genomic_DNA"/>
</dbReference>
<evidence type="ECO:0000313" key="1">
    <source>
        <dbReference type="EMBL" id="CAG8781970.1"/>
    </source>
</evidence>
<proteinExistence type="predicted"/>
<accession>A0ACA9R976</accession>
<name>A0ACA9R976_9GLOM</name>
<protein>
    <submittedName>
        <fullName evidence="1">32573_t:CDS:1</fullName>
    </submittedName>
</protein>
<comment type="caution">
    <text evidence="1">The sequence shown here is derived from an EMBL/GenBank/DDBJ whole genome shotgun (WGS) entry which is preliminary data.</text>
</comment>
<evidence type="ECO:0000313" key="2">
    <source>
        <dbReference type="Proteomes" id="UP000789920"/>
    </source>
</evidence>
<feature type="non-terminal residue" evidence="1">
    <location>
        <position position="84"/>
    </location>
</feature>
<organism evidence="1 2">
    <name type="scientific">Racocetra persica</name>
    <dbReference type="NCBI Taxonomy" id="160502"/>
    <lineage>
        <taxon>Eukaryota</taxon>
        <taxon>Fungi</taxon>
        <taxon>Fungi incertae sedis</taxon>
        <taxon>Mucoromycota</taxon>
        <taxon>Glomeromycotina</taxon>
        <taxon>Glomeromycetes</taxon>
        <taxon>Diversisporales</taxon>
        <taxon>Gigasporaceae</taxon>
        <taxon>Racocetra</taxon>
    </lineage>
</organism>